<dbReference type="GeneID" id="119733875"/>
<evidence type="ECO:0000256" key="1">
    <source>
        <dbReference type="SAM" id="Coils"/>
    </source>
</evidence>
<evidence type="ECO:0000313" key="3">
    <source>
        <dbReference type="EnsemblMetazoa" id="XP_038063168.1"/>
    </source>
</evidence>
<dbReference type="RefSeq" id="XP_038063168.1">
    <property type="nucleotide sequence ID" value="XM_038207240.1"/>
</dbReference>
<protein>
    <submittedName>
        <fullName evidence="3">Uncharacterized protein</fullName>
    </submittedName>
</protein>
<dbReference type="AlphaFoldDB" id="A0A914AHL0"/>
<name>A0A914AHL0_PATMI</name>
<feature type="compositionally biased region" description="Low complexity" evidence="2">
    <location>
        <begin position="123"/>
        <end position="139"/>
    </location>
</feature>
<feature type="compositionally biased region" description="Basic residues" evidence="2">
    <location>
        <begin position="100"/>
        <end position="118"/>
    </location>
</feature>
<organism evidence="3 4">
    <name type="scientific">Patiria miniata</name>
    <name type="common">Bat star</name>
    <name type="synonym">Asterina miniata</name>
    <dbReference type="NCBI Taxonomy" id="46514"/>
    <lineage>
        <taxon>Eukaryota</taxon>
        <taxon>Metazoa</taxon>
        <taxon>Echinodermata</taxon>
        <taxon>Eleutherozoa</taxon>
        <taxon>Asterozoa</taxon>
        <taxon>Asteroidea</taxon>
        <taxon>Valvatacea</taxon>
        <taxon>Valvatida</taxon>
        <taxon>Asterinidae</taxon>
        <taxon>Patiria</taxon>
    </lineage>
</organism>
<feature type="compositionally biased region" description="Acidic residues" evidence="2">
    <location>
        <begin position="33"/>
        <end position="84"/>
    </location>
</feature>
<proteinExistence type="predicted"/>
<feature type="compositionally biased region" description="Basic and acidic residues" evidence="2">
    <location>
        <begin position="1"/>
        <end position="10"/>
    </location>
</feature>
<feature type="region of interest" description="Disordered" evidence="2">
    <location>
        <begin position="282"/>
        <end position="312"/>
    </location>
</feature>
<feature type="compositionally biased region" description="Low complexity" evidence="2">
    <location>
        <begin position="284"/>
        <end position="296"/>
    </location>
</feature>
<keyword evidence="1" id="KW-0175">Coiled coil</keyword>
<feature type="compositionally biased region" description="Basic and acidic residues" evidence="2">
    <location>
        <begin position="85"/>
        <end position="94"/>
    </location>
</feature>
<dbReference type="EnsemblMetazoa" id="XM_038207240.1">
    <property type="protein sequence ID" value="XP_038063168.1"/>
    <property type="gene ID" value="LOC119733875"/>
</dbReference>
<sequence>MQEEEGRQKVMEQQQQEVEEEQEEVVMDKQQEEEVMEKEEEEEEVMEKEEEEEDTQDEDWNMEEEEDEREEDEEKEEEPWDEAAGEDKDRDREVNIFAYSKRRIEIRRKYASQRKPKRKPSDQDQSPDQVPSQPSPTSSELECGQKWPNEQLQLDEPNRKEAEHKAKRTRKWSDSEESSELSQELLDSGRGGNYVYHVREDGTVVKEFLSQVASLSVEKTVDAEIKSRDDKIQELDEMVKRMQREIDEKAGALESLQERNNKKQAEIERVRHREQYYRSKYANLEQQLEPPQQHQPGTTDETEDLRKQVIEL</sequence>
<evidence type="ECO:0000256" key="2">
    <source>
        <dbReference type="SAM" id="MobiDB-lite"/>
    </source>
</evidence>
<keyword evidence="4" id="KW-1185">Reference proteome</keyword>
<accession>A0A914AHL0</accession>
<feature type="region of interest" description="Disordered" evidence="2">
    <location>
        <begin position="1"/>
        <end position="192"/>
    </location>
</feature>
<feature type="coiled-coil region" evidence="1">
    <location>
        <begin position="225"/>
        <end position="273"/>
    </location>
</feature>
<reference evidence="3" key="1">
    <citation type="submission" date="2022-11" db="UniProtKB">
        <authorList>
            <consortium name="EnsemblMetazoa"/>
        </authorList>
    </citation>
    <scope>IDENTIFICATION</scope>
</reference>
<evidence type="ECO:0000313" key="4">
    <source>
        <dbReference type="Proteomes" id="UP000887568"/>
    </source>
</evidence>
<dbReference type="Proteomes" id="UP000887568">
    <property type="component" value="Unplaced"/>
</dbReference>